<dbReference type="Proteomes" id="UP001341281">
    <property type="component" value="Chromosome 02"/>
</dbReference>
<keyword evidence="2" id="KW-1185">Reference proteome</keyword>
<reference evidence="1 2" key="1">
    <citation type="submission" date="2024-02" db="EMBL/GenBank/DDBJ databases">
        <title>High-quality chromosome-scale genome assembly of Pensacola bahiagrass (Paspalum notatum Flugge var. saurae).</title>
        <authorList>
            <person name="Vega J.M."/>
            <person name="Podio M."/>
            <person name="Orjuela J."/>
            <person name="Siena L.A."/>
            <person name="Pessino S.C."/>
            <person name="Combes M.C."/>
            <person name="Mariac C."/>
            <person name="Albertini E."/>
            <person name="Pupilli F."/>
            <person name="Ortiz J.P.A."/>
            <person name="Leblanc O."/>
        </authorList>
    </citation>
    <scope>NUCLEOTIDE SEQUENCE [LARGE SCALE GENOMIC DNA]</scope>
    <source>
        <strain evidence="1">R1</strain>
        <tissue evidence="1">Leaf</tissue>
    </source>
</reference>
<evidence type="ECO:0000313" key="1">
    <source>
        <dbReference type="EMBL" id="WVZ61335.1"/>
    </source>
</evidence>
<sequence>MLEMEEGQPDLFFQKNVLLEEEGFTFVAEEEQICLPSYRGKLIRWIFGDLSSGAPKWSPRGLLPLGVWGMMLALLQPGDGGPARLLLLLMVLNGGVHGV</sequence>
<accession>A0AAQ3SUZ9</accession>
<protein>
    <submittedName>
        <fullName evidence="1">Uncharacterized protein</fullName>
    </submittedName>
</protein>
<dbReference type="AlphaFoldDB" id="A0AAQ3SUZ9"/>
<dbReference type="EMBL" id="CP144746">
    <property type="protein sequence ID" value="WVZ61335.1"/>
    <property type="molecule type" value="Genomic_DNA"/>
</dbReference>
<organism evidence="1 2">
    <name type="scientific">Paspalum notatum var. saurae</name>
    <dbReference type="NCBI Taxonomy" id="547442"/>
    <lineage>
        <taxon>Eukaryota</taxon>
        <taxon>Viridiplantae</taxon>
        <taxon>Streptophyta</taxon>
        <taxon>Embryophyta</taxon>
        <taxon>Tracheophyta</taxon>
        <taxon>Spermatophyta</taxon>
        <taxon>Magnoliopsida</taxon>
        <taxon>Liliopsida</taxon>
        <taxon>Poales</taxon>
        <taxon>Poaceae</taxon>
        <taxon>PACMAD clade</taxon>
        <taxon>Panicoideae</taxon>
        <taxon>Andropogonodae</taxon>
        <taxon>Paspaleae</taxon>
        <taxon>Paspalinae</taxon>
        <taxon>Paspalum</taxon>
    </lineage>
</organism>
<evidence type="ECO:0000313" key="2">
    <source>
        <dbReference type="Proteomes" id="UP001341281"/>
    </source>
</evidence>
<name>A0AAQ3SUZ9_PASNO</name>
<proteinExistence type="predicted"/>
<gene>
    <name evidence="1" type="ORF">U9M48_011233</name>
</gene>